<feature type="transmembrane region" description="Helical" evidence="1">
    <location>
        <begin position="117"/>
        <end position="136"/>
    </location>
</feature>
<dbReference type="EMBL" id="JAHLDV010000002">
    <property type="protein sequence ID" value="MBU3158372.1"/>
    <property type="molecule type" value="Genomic_DNA"/>
</dbReference>
<dbReference type="Pfam" id="PF02518">
    <property type="entry name" value="HATPase_c"/>
    <property type="match status" value="1"/>
</dbReference>
<protein>
    <submittedName>
        <fullName evidence="3">GHKL domain-containing protein</fullName>
    </submittedName>
</protein>
<keyword evidence="1" id="KW-1133">Transmembrane helix</keyword>
<feature type="transmembrane region" description="Helical" evidence="1">
    <location>
        <begin position="84"/>
        <end position="105"/>
    </location>
</feature>
<feature type="transmembrane region" description="Helical" evidence="1">
    <location>
        <begin position="148"/>
        <end position="169"/>
    </location>
</feature>
<dbReference type="RefSeq" id="WP_216145388.1">
    <property type="nucleotide sequence ID" value="NZ_JAHLDV010000002.1"/>
</dbReference>
<feature type="transmembrane region" description="Helical" evidence="1">
    <location>
        <begin position="53"/>
        <end position="72"/>
    </location>
</feature>
<dbReference type="SMART" id="SM00387">
    <property type="entry name" value="HATPase_c"/>
    <property type="match status" value="1"/>
</dbReference>
<dbReference type="PROSITE" id="PS50109">
    <property type="entry name" value="HIS_KIN"/>
    <property type="match status" value="1"/>
</dbReference>
<comment type="caution">
    <text evidence="3">The sequence shown here is derived from an EMBL/GenBank/DDBJ whole genome shotgun (WGS) entry which is preliminary data.</text>
</comment>
<name>A0ABS6BN64_9CLOT</name>
<dbReference type="InterPro" id="IPR003594">
    <property type="entry name" value="HATPase_dom"/>
</dbReference>
<sequence>MDIIKIFIDTFLEEVCIFIIWSKVSLIDKDFLKKNLVIISIGALVTSLTGFNIYFNMGISYLTIILLVCIMYKKKFIITTIEFFMILALIMIMQLIGMFIYNKYIGKYQSEFSIDTIIQLIIVVFSVGVAYFIPILKKRLIYAINIRILFYFIINLLSYILILKIIWNYDRDLVLNNIVELIFTIIIVFSVNILLYFYIIKVEQEKKESKVQVRYSEILKNITEELRARQHDFKNHLNVMNGLIETTNKFELKGKLKDYIGSLNKSMIMLEDIVYMDNPVIRAIIYNKLSEADNKNIKLLYSVNNSFTSVNVKDYELSEILTNLIDNAFDAVENQDGEKIVSVKIYSEDKSNIIEVINSGITLKLNNVKIIFERGFSTKNGNNRGYGLYNAKKIVERTGGRVQLSLEADSTIFKLFIK</sequence>
<keyword evidence="1" id="KW-0812">Transmembrane</keyword>
<gene>
    <name evidence="3" type="ORF">KPL37_01120</name>
</gene>
<evidence type="ECO:0000313" key="3">
    <source>
        <dbReference type="EMBL" id="MBU3158372.1"/>
    </source>
</evidence>
<organism evidence="3 4">
    <name type="scientific">Clostridium frigoris</name>
    <dbReference type="NCBI Taxonomy" id="205327"/>
    <lineage>
        <taxon>Bacteria</taxon>
        <taxon>Bacillati</taxon>
        <taxon>Bacillota</taxon>
        <taxon>Clostridia</taxon>
        <taxon>Eubacteriales</taxon>
        <taxon>Clostridiaceae</taxon>
        <taxon>Clostridium</taxon>
    </lineage>
</organism>
<reference evidence="3 4" key="1">
    <citation type="submission" date="2021-06" db="EMBL/GenBank/DDBJ databases">
        <title>Clostridia strains as spoilage organisms.</title>
        <authorList>
            <person name="Wambui J."/>
            <person name="Stephan R."/>
            <person name="Stevens M.J.A."/>
        </authorList>
    </citation>
    <scope>NUCLEOTIDE SEQUENCE [LARGE SCALE GENOMIC DNA]</scope>
    <source>
        <strain evidence="3 4">DSM 14204</strain>
    </source>
</reference>
<proteinExistence type="predicted"/>
<dbReference type="InterPro" id="IPR005467">
    <property type="entry name" value="His_kinase_dom"/>
</dbReference>
<accession>A0ABS6BN64</accession>
<feature type="transmembrane region" description="Helical" evidence="1">
    <location>
        <begin position="181"/>
        <end position="200"/>
    </location>
</feature>
<dbReference type="PANTHER" id="PTHR40448:SF1">
    <property type="entry name" value="TWO-COMPONENT SENSOR HISTIDINE KINASE"/>
    <property type="match status" value="1"/>
</dbReference>
<dbReference type="Proteomes" id="UP000776252">
    <property type="component" value="Unassembled WGS sequence"/>
</dbReference>
<keyword evidence="4" id="KW-1185">Reference proteome</keyword>
<keyword evidence="1" id="KW-0472">Membrane</keyword>
<evidence type="ECO:0000256" key="1">
    <source>
        <dbReference type="SAM" id="Phobius"/>
    </source>
</evidence>
<evidence type="ECO:0000313" key="4">
    <source>
        <dbReference type="Proteomes" id="UP000776252"/>
    </source>
</evidence>
<feature type="domain" description="Histidine kinase" evidence="2">
    <location>
        <begin position="228"/>
        <end position="418"/>
    </location>
</feature>
<evidence type="ECO:0000259" key="2">
    <source>
        <dbReference type="PROSITE" id="PS50109"/>
    </source>
</evidence>
<dbReference type="PANTHER" id="PTHR40448">
    <property type="entry name" value="TWO-COMPONENT SENSOR HISTIDINE KINASE"/>
    <property type="match status" value="1"/>
</dbReference>